<organism evidence="2 3">
    <name type="scientific">Sphingobacterium olei</name>
    <dbReference type="NCBI Taxonomy" id="2571155"/>
    <lineage>
        <taxon>Bacteria</taxon>
        <taxon>Pseudomonadati</taxon>
        <taxon>Bacteroidota</taxon>
        <taxon>Sphingobacteriia</taxon>
        <taxon>Sphingobacteriales</taxon>
        <taxon>Sphingobacteriaceae</taxon>
        <taxon>Sphingobacterium</taxon>
    </lineage>
</organism>
<feature type="transmembrane region" description="Helical" evidence="1">
    <location>
        <begin position="163"/>
        <end position="182"/>
    </location>
</feature>
<feature type="transmembrane region" description="Helical" evidence="1">
    <location>
        <begin position="49"/>
        <end position="66"/>
    </location>
</feature>
<dbReference type="AlphaFoldDB" id="A0A4U0P3V1"/>
<keyword evidence="1" id="KW-0472">Membrane</keyword>
<protein>
    <submittedName>
        <fullName evidence="2">DUF4271 domain-containing protein</fullName>
    </submittedName>
</protein>
<feature type="transmembrane region" description="Helical" evidence="1">
    <location>
        <begin position="343"/>
        <end position="364"/>
    </location>
</feature>
<dbReference type="OrthoDB" id="1494583at2"/>
<reference evidence="2 3" key="1">
    <citation type="submission" date="2019-04" db="EMBL/GenBank/DDBJ databases">
        <title>Sphingobacterium olei sp. nov., isolated from oil-contaminated soil.</title>
        <authorList>
            <person name="Liu B."/>
        </authorList>
    </citation>
    <scope>NUCLEOTIDE SEQUENCE [LARGE SCALE GENOMIC DNA]</scope>
    <source>
        <strain evidence="2 3">HAL-9</strain>
    </source>
</reference>
<sequence>MRFAGAFNRQSVSIVCMSSRCWACECKAFYLSLGAMNTLGTKRQPIKKWHYLLTIFLWLFGLHTVNSQARLSIGYSQNQDTLSQDEDTAVRLDSGFNQNVDASYLDLLFVNPDRAHYFVEKYRDNLIVKGNDFMRWITFSNHLIEEKRINIIPSFLKAQRPDWIIGVLILLILGIGLIRFFFPVDFQRIIESYYNERELQQISKEDNMMTSWPYIFLYIIFSLSLGLFLLIYQSRFDDINSLNPVNFLKISGIVALLFGLKILIIRIIAFIFEIERMVREYITILYLVYFNSMLFLMPMLLFVTFLPTSYFNFLLILFLIIVSILFLYRFLRTAWGLLGNHKFSIFYLILYLCSLEITPILILVKALSN</sequence>
<dbReference type="InterPro" id="IPR025367">
    <property type="entry name" value="DUF4271"/>
</dbReference>
<dbReference type="Proteomes" id="UP000306808">
    <property type="component" value="Unassembled WGS sequence"/>
</dbReference>
<dbReference type="EMBL" id="SUME01000002">
    <property type="protein sequence ID" value="TJZ62046.1"/>
    <property type="molecule type" value="Genomic_DNA"/>
</dbReference>
<feature type="transmembrane region" description="Helical" evidence="1">
    <location>
        <begin position="212"/>
        <end position="232"/>
    </location>
</feature>
<name>A0A4U0P3V1_9SPHI</name>
<feature type="transmembrane region" description="Helical" evidence="1">
    <location>
        <begin position="311"/>
        <end position="331"/>
    </location>
</feature>
<dbReference type="Pfam" id="PF14093">
    <property type="entry name" value="DUF4271"/>
    <property type="match status" value="1"/>
</dbReference>
<evidence type="ECO:0000256" key="1">
    <source>
        <dbReference type="SAM" id="Phobius"/>
    </source>
</evidence>
<keyword evidence="1" id="KW-1133">Transmembrane helix</keyword>
<proteinExistence type="predicted"/>
<keyword evidence="3" id="KW-1185">Reference proteome</keyword>
<gene>
    <name evidence="2" type="ORF">FAZ15_05915</name>
</gene>
<evidence type="ECO:0000313" key="2">
    <source>
        <dbReference type="EMBL" id="TJZ62046.1"/>
    </source>
</evidence>
<feature type="transmembrane region" description="Helical" evidence="1">
    <location>
        <begin position="284"/>
        <end position="305"/>
    </location>
</feature>
<accession>A0A4U0P3V1</accession>
<evidence type="ECO:0000313" key="3">
    <source>
        <dbReference type="Proteomes" id="UP000306808"/>
    </source>
</evidence>
<keyword evidence="1" id="KW-0812">Transmembrane</keyword>
<comment type="caution">
    <text evidence="2">The sequence shown here is derived from an EMBL/GenBank/DDBJ whole genome shotgun (WGS) entry which is preliminary data.</text>
</comment>
<feature type="transmembrane region" description="Helical" evidence="1">
    <location>
        <begin position="252"/>
        <end position="272"/>
    </location>
</feature>